<organism evidence="1 2">
    <name type="scientific">Leptobrachium leishanense</name>
    <name type="common">Leishan spiny toad</name>
    <dbReference type="NCBI Taxonomy" id="445787"/>
    <lineage>
        <taxon>Eukaryota</taxon>
        <taxon>Metazoa</taxon>
        <taxon>Chordata</taxon>
        <taxon>Craniata</taxon>
        <taxon>Vertebrata</taxon>
        <taxon>Euteleostomi</taxon>
        <taxon>Amphibia</taxon>
        <taxon>Batrachia</taxon>
        <taxon>Anura</taxon>
        <taxon>Pelobatoidea</taxon>
        <taxon>Megophryidae</taxon>
        <taxon>Leptobrachium</taxon>
    </lineage>
</organism>
<dbReference type="PANTHER" id="PTHR21301:SF10">
    <property type="entry name" value="REVERSE TRANSCRIPTASE DOMAIN-CONTAINING PROTEIN"/>
    <property type="match status" value="1"/>
</dbReference>
<name>A0A8C5QJI9_9ANUR</name>
<evidence type="ECO:0008006" key="3">
    <source>
        <dbReference type="Google" id="ProtNLM"/>
    </source>
</evidence>
<dbReference type="GeneTree" id="ENSGT00940000154669"/>
<dbReference type="Proteomes" id="UP000694569">
    <property type="component" value="Unplaced"/>
</dbReference>
<evidence type="ECO:0000313" key="1">
    <source>
        <dbReference type="Ensembl" id="ENSLLEP00000038687.1"/>
    </source>
</evidence>
<dbReference type="AlphaFoldDB" id="A0A8C5QJI9"/>
<dbReference type="Ensembl" id="ENSLLET00000040218.1">
    <property type="protein sequence ID" value="ENSLLEP00000038687.1"/>
    <property type="gene ID" value="ENSLLEG00000024555.1"/>
</dbReference>
<proteinExistence type="predicted"/>
<protein>
    <recommendedName>
        <fullName evidence="3">Reverse transcriptase domain-containing protein</fullName>
    </recommendedName>
</protein>
<sequence>MGEILINRHLDSNINQDNEVPNDLQIMNLTNKVFSKYHLQVLKKGLNYVPKPKFNAFEWVKDIHLFTRKLALKKFHAIQLEKTSKRYGLDETDQETLAILADLFNVEPTNTKFKTELMLKSKFTPWLTEYSHLDTFCKLVCNEIDKVNTKELQDQIDNNMTPDEQQALLELRDMEDIVIKKSNKGGNIVILDNDQYCNMVLKILEDTNTYQVLSTNPTDLYSSELRNILNEALGQDLISKNEFQFMNPNQPTISTFYALPKMHKGKIPPPGRRIVSDRNNLTQNSSIYIDKVLRRTVDSLPSYIRDTKQMLKILNETPIPEECMLCSIDVESLYSSIPHELGLKCVQYFIEKDERFSATHQLFVIHTTVIVYSDT</sequence>
<evidence type="ECO:0000313" key="2">
    <source>
        <dbReference type="Proteomes" id="UP000694569"/>
    </source>
</evidence>
<dbReference type="OrthoDB" id="9909466at2759"/>
<dbReference type="PANTHER" id="PTHR21301">
    <property type="entry name" value="REVERSE TRANSCRIPTASE"/>
    <property type="match status" value="1"/>
</dbReference>
<keyword evidence="2" id="KW-1185">Reference proteome</keyword>
<reference evidence="1" key="1">
    <citation type="submission" date="2025-08" db="UniProtKB">
        <authorList>
            <consortium name="Ensembl"/>
        </authorList>
    </citation>
    <scope>IDENTIFICATION</scope>
</reference>
<accession>A0A8C5QJI9</accession>
<reference evidence="1" key="2">
    <citation type="submission" date="2025-09" db="UniProtKB">
        <authorList>
            <consortium name="Ensembl"/>
        </authorList>
    </citation>
    <scope>IDENTIFICATION</scope>
</reference>